<dbReference type="InterPro" id="IPR047126">
    <property type="entry name" value="RNF141-like"/>
</dbReference>
<evidence type="ECO:0000313" key="5">
    <source>
        <dbReference type="Proteomes" id="UP000092993"/>
    </source>
</evidence>
<dbReference type="GO" id="GO:0051865">
    <property type="term" value="P:protein autoubiquitination"/>
    <property type="evidence" value="ECO:0007669"/>
    <property type="project" value="TreeGrafter"/>
</dbReference>
<protein>
    <recommendedName>
        <fullName evidence="3">RING-type domain-containing protein</fullName>
    </recommendedName>
</protein>
<dbReference type="PANTHER" id="PTHR12109:SF3">
    <property type="entry name" value="RING FINGER PROTEIN 141"/>
    <property type="match status" value="1"/>
</dbReference>
<feature type="compositionally biased region" description="Basic and acidic residues" evidence="2">
    <location>
        <begin position="31"/>
        <end position="56"/>
    </location>
</feature>
<evidence type="ECO:0000313" key="4">
    <source>
        <dbReference type="EMBL" id="OBZ66839.1"/>
    </source>
</evidence>
<accession>A0A1C7LSE5</accession>
<reference evidence="4 5" key="1">
    <citation type="submission" date="2016-03" db="EMBL/GenBank/DDBJ databases">
        <title>Whole genome sequencing of Grifola frondosa 9006-11.</title>
        <authorList>
            <person name="Min B."/>
            <person name="Park H."/>
            <person name="Kim J.-G."/>
            <person name="Cho H."/>
            <person name="Oh Y.-L."/>
            <person name="Kong W.-S."/>
            <person name="Choi I.-G."/>
        </authorList>
    </citation>
    <scope>NUCLEOTIDE SEQUENCE [LARGE SCALE GENOMIC DNA]</scope>
    <source>
        <strain evidence="4 5">9006-11</strain>
    </source>
</reference>
<dbReference type="GO" id="GO:0008270">
    <property type="term" value="F:zinc ion binding"/>
    <property type="evidence" value="ECO:0007669"/>
    <property type="project" value="UniProtKB-KW"/>
</dbReference>
<feature type="compositionally biased region" description="Acidic residues" evidence="2">
    <location>
        <begin position="455"/>
        <end position="477"/>
    </location>
</feature>
<sequence>MDVSSPIRALSTGPNTSSRSKKRVLSDSEETVERELKRFRKVDGGVDKDQKSELRDRKRRRKKKRKLPVVQATDAGASDAEGRRTFSPVRRLRRRSLSSIAAHANQPQPSSTTQSRPTSVARQPSAGPSALPARTRSPSQSCDRPTPVSEVTSDKGKGRASPISMPDAGHSAMEVSHLNEQISKKAELISKHETLVSSFQQSLTCQICLDLMHKPYALAPCGHSACYDCLVSWFKAPPADVHPHDVVPAWLRKKTCPHCRAIVKERPVEVWAIKDMIAHLVKSGLASPPLLPAAPALDTAADPWTGIFRATSHHGHGMIFPDAPPPALLQQVMGVHDAEDGGIYRCVDCHHEIWDGACSQCGRVYPGHVQEGDEYDPDEDVEDAEAAAAWAEELEELEWDLSHNEEDDEQWDDHAMMQHLMMFGPPLLPPGHPHEEVDHGPYHEILGPHDRADPGEEDEDEEGEGGYESSFIDDEDDHGIPRHGGGHIMARHAYEEPAMHDDYGIHADSDDGQFEDDDDDDDDAVRFAGFRRANGGPGAPNRHHPIVISSDEEDDVEPKLNWGSRLVGLGTEDEDMEDEEHDHPYVFEDEGSDRDELQGDDDIEF</sequence>
<feature type="region of interest" description="Disordered" evidence="2">
    <location>
        <begin position="1"/>
        <end position="171"/>
    </location>
</feature>
<name>A0A1C7LSE5_GRIFR</name>
<feature type="region of interest" description="Disordered" evidence="2">
    <location>
        <begin position="502"/>
        <end position="605"/>
    </location>
</feature>
<dbReference type="Pfam" id="PF13923">
    <property type="entry name" value="zf-C3HC4_2"/>
    <property type="match status" value="1"/>
</dbReference>
<feature type="domain" description="RING-type" evidence="3">
    <location>
        <begin position="205"/>
        <end position="260"/>
    </location>
</feature>
<keyword evidence="1" id="KW-0862">Zinc</keyword>
<keyword evidence="1" id="KW-0479">Metal-binding</keyword>
<organism evidence="4 5">
    <name type="scientific">Grifola frondosa</name>
    <name type="common">Maitake</name>
    <name type="synonym">Polyporus frondosus</name>
    <dbReference type="NCBI Taxonomy" id="5627"/>
    <lineage>
        <taxon>Eukaryota</taxon>
        <taxon>Fungi</taxon>
        <taxon>Dikarya</taxon>
        <taxon>Basidiomycota</taxon>
        <taxon>Agaricomycotina</taxon>
        <taxon>Agaricomycetes</taxon>
        <taxon>Polyporales</taxon>
        <taxon>Grifolaceae</taxon>
        <taxon>Grifola</taxon>
    </lineage>
</organism>
<dbReference type="InterPro" id="IPR013083">
    <property type="entry name" value="Znf_RING/FYVE/PHD"/>
</dbReference>
<feature type="compositionally biased region" description="Acidic residues" evidence="2">
    <location>
        <begin position="571"/>
        <end position="580"/>
    </location>
</feature>
<dbReference type="Proteomes" id="UP000092993">
    <property type="component" value="Unassembled WGS sequence"/>
</dbReference>
<dbReference type="AlphaFoldDB" id="A0A1C7LSE5"/>
<dbReference type="GO" id="GO:0004842">
    <property type="term" value="F:ubiquitin-protein transferase activity"/>
    <property type="evidence" value="ECO:0007669"/>
    <property type="project" value="TreeGrafter"/>
</dbReference>
<dbReference type="STRING" id="5627.A0A1C7LSE5"/>
<feature type="compositionally biased region" description="Acidic residues" evidence="2">
    <location>
        <begin position="510"/>
        <end position="523"/>
    </location>
</feature>
<dbReference type="PROSITE" id="PS50089">
    <property type="entry name" value="ZF_RING_2"/>
    <property type="match status" value="1"/>
</dbReference>
<evidence type="ECO:0000256" key="2">
    <source>
        <dbReference type="SAM" id="MobiDB-lite"/>
    </source>
</evidence>
<keyword evidence="1" id="KW-0863">Zinc-finger</keyword>
<dbReference type="InterPro" id="IPR001841">
    <property type="entry name" value="Znf_RING"/>
</dbReference>
<feature type="compositionally biased region" description="Basic residues" evidence="2">
    <location>
        <begin position="57"/>
        <end position="67"/>
    </location>
</feature>
<dbReference type="SMART" id="SM00184">
    <property type="entry name" value="RING"/>
    <property type="match status" value="1"/>
</dbReference>
<dbReference type="PANTHER" id="PTHR12109">
    <property type="entry name" value="RING FINGER PROTEIN 141-RELATED"/>
    <property type="match status" value="1"/>
</dbReference>
<keyword evidence="5" id="KW-1185">Reference proteome</keyword>
<dbReference type="OrthoDB" id="6105938at2759"/>
<gene>
    <name evidence="4" type="ORF">A0H81_13298</name>
</gene>
<feature type="compositionally biased region" description="Low complexity" evidence="2">
    <location>
        <begin position="106"/>
        <end position="119"/>
    </location>
</feature>
<dbReference type="EMBL" id="LUGG01000027">
    <property type="protein sequence ID" value="OBZ66839.1"/>
    <property type="molecule type" value="Genomic_DNA"/>
</dbReference>
<proteinExistence type="predicted"/>
<evidence type="ECO:0000259" key="3">
    <source>
        <dbReference type="PROSITE" id="PS50089"/>
    </source>
</evidence>
<dbReference type="SUPFAM" id="SSF57850">
    <property type="entry name" value="RING/U-box"/>
    <property type="match status" value="1"/>
</dbReference>
<feature type="compositionally biased region" description="Acidic residues" evidence="2">
    <location>
        <begin position="587"/>
        <end position="605"/>
    </location>
</feature>
<evidence type="ECO:0000256" key="1">
    <source>
        <dbReference type="PROSITE-ProRule" id="PRU00175"/>
    </source>
</evidence>
<feature type="compositionally biased region" description="Basic and acidic residues" evidence="2">
    <location>
        <begin position="432"/>
        <end position="454"/>
    </location>
</feature>
<comment type="caution">
    <text evidence="4">The sequence shown here is derived from an EMBL/GenBank/DDBJ whole genome shotgun (WGS) entry which is preliminary data.</text>
</comment>
<feature type="region of interest" description="Disordered" evidence="2">
    <location>
        <begin position="426"/>
        <end position="486"/>
    </location>
</feature>
<dbReference type="OMA" id="CLDLMHK"/>
<dbReference type="Gene3D" id="3.30.40.10">
    <property type="entry name" value="Zinc/RING finger domain, C3HC4 (zinc finger)"/>
    <property type="match status" value="1"/>
</dbReference>